<dbReference type="Proteomes" id="UP001642900">
    <property type="component" value="Unassembled WGS sequence"/>
</dbReference>
<dbReference type="InterPro" id="IPR051200">
    <property type="entry name" value="Host-pathogen_enzymatic-act"/>
</dbReference>
<gene>
    <name evidence="1" type="ORF">G6N73_30200</name>
</gene>
<proteinExistence type="predicted"/>
<dbReference type="EMBL" id="JAAKZF010000090">
    <property type="protein sequence ID" value="NGO55288.1"/>
    <property type="molecule type" value="Genomic_DNA"/>
</dbReference>
<name>A0A6G4WLQ5_9HYPH</name>
<accession>A0A6G4WLQ5</accession>
<protein>
    <submittedName>
        <fullName evidence="1">YncE family protein</fullName>
    </submittedName>
</protein>
<dbReference type="Gene3D" id="2.130.10.10">
    <property type="entry name" value="YVTN repeat-like/Quinoprotein amine dehydrogenase"/>
    <property type="match status" value="2"/>
</dbReference>
<dbReference type="InterPro" id="IPR011048">
    <property type="entry name" value="Haem_d1_sf"/>
</dbReference>
<evidence type="ECO:0000313" key="2">
    <source>
        <dbReference type="Proteomes" id="UP001642900"/>
    </source>
</evidence>
<dbReference type="InterPro" id="IPR015943">
    <property type="entry name" value="WD40/YVTN_repeat-like_dom_sf"/>
</dbReference>
<keyword evidence="2" id="KW-1185">Reference proteome</keyword>
<dbReference type="AlphaFoldDB" id="A0A6G4WLQ5"/>
<evidence type="ECO:0000313" key="1">
    <source>
        <dbReference type="EMBL" id="NGO55288.1"/>
    </source>
</evidence>
<organism evidence="1 2">
    <name type="scientific">Allomesorhizobium camelthorni</name>
    <dbReference type="NCBI Taxonomy" id="475069"/>
    <lineage>
        <taxon>Bacteria</taxon>
        <taxon>Pseudomonadati</taxon>
        <taxon>Pseudomonadota</taxon>
        <taxon>Alphaproteobacteria</taxon>
        <taxon>Hyphomicrobiales</taxon>
        <taxon>Phyllobacteriaceae</taxon>
        <taxon>Allomesorhizobium</taxon>
    </lineage>
</organism>
<dbReference type="PANTHER" id="PTHR47197:SF3">
    <property type="entry name" value="DIHYDRO-HEME D1 DEHYDROGENASE"/>
    <property type="match status" value="1"/>
</dbReference>
<reference evidence="1 2" key="1">
    <citation type="submission" date="2020-02" db="EMBL/GenBank/DDBJ databases">
        <title>Genome sequence of strain CCNWXJ40-4.</title>
        <authorList>
            <person name="Gao J."/>
            <person name="Sun J."/>
        </authorList>
    </citation>
    <scope>NUCLEOTIDE SEQUENCE [LARGE SCALE GENOMIC DNA]</scope>
    <source>
        <strain evidence="1 2">CCNWXJ 40-4</strain>
    </source>
</reference>
<dbReference type="SUPFAM" id="SSF51004">
    <property type="entry name" value="C-terminal (heme d1) domain of cytochrome cd1-nitrite reductase"/>
    <property type="match status" value="1"/>
</dbReference>
<sequence>MEPNGRPNPGRLSFRLARLEHHAKKWVSFFGTRHCENKKVERRSRSIGTSAALAVGLIAGLALAPQTGSAQEAAKYEIWALDQGTQMLHIYSSELEEVDRLDLGAQGVRVPHMIDFTTDHTYAFIASTGSGDVTVIRTADREIVARFPTGPGTHMAAVKPDDSATITAVIGAGDVPRDGKLVEIVIGADGTFTLGRELVIADDPLFHERESEFNDVAAVCHQYSPDGRYAFVTLGPALDNGGLVILDTESFNLVKLFPPDELRVNCGTALTVDGKHLFVNGGGAEAGHWYVIDIATQTVVHEDTSRGHDAHGVWATPDGREVWMVNRVSNDLIIIDPSTFQIIEHLEGGFGDTPDILAISPDSRLAFITLRGPKPVTAPHVAVGTTPGFSVIDIAERRLVKTIQPNPENENSDFHGIGIRVMLE</sequence>
<comment type="caution">
    <text evidence="1">The sequence shown here is derived from an EMBL/GenBank/DDBJ whole genome shotgun (WGS) entry which is preliminary data.</text>
</comment>
<dbReference type="RefSeq" id="WP_165033645.1">
    <property type="nucleotide sequence ID" value="NZ_JAAKZF010000090.1"/>
</dbReference>
<dbReference type="PANTHER" id="PTHR47197">
    <property type="entry name" value="PROTEIN NIRF"/>
    <property type="match status" value="1"/>
</dbReference>